<dbReference type="GO" id="GO:0005184">
    <property type="term" value="F:neuropeptide hormone activity"/>
    <property type="evidence" value="ECO:0007669"/>
    <property type="project" value="InterPro"/>
</dbReference>
<dbReference type="PANTHER" id="PTHR16655">
    <property type="entry name" value="COCAINE AND AMPHETAMINE REGULATED TRANSCRIPT PROTEIN"/>
    <property type="match status" value="1"/>
</dbReference>
<evidence type="ECO:0000256" key="5">
    <source>
        <dbReference type="SAM" id="SignalP"/>
    </source>
</evidence>
<keyword evidence="6" id="KW-1185">Reference proteome</keyword>
<dbReference type="RefSeq" id="XP_041430513.1">
    <property type="nucleotide sequence ID" value="XM_041574579.1"/>
</dbReference>
<dbReference type="GO" id="GO:0009267">
    <property type="term" value="P:cellular response to starvation"/>
    <property type="evidence" value="ECO:0007669"/>
    <property type="project" value="InterPro"/>
</dbReference>
<evidence type="ECO:0000256" key="1">
    <source>
        <dbReference type="ARBA" id="ARBA00004613"/>
    </source>
</evidence>
<keyword evidence="5" id="KW-0732">Signal</keyword>
<dbReference type="SUPFAM" id="SSF64546">
    <property type="entry name" value="Satiety factor CART (cocaine and amphetamine regulated transcript)"/>
    <property type="match status" value="1"/>
</dbReference>
<comment type="similarity">
    <text evidence="2">Belongs to the CART family.</text>
</comment>
<protein>
    <submittedName>
        <fullName evidence="7">Cocaine- and amphetamine-regulated transcript protein-like</fullName>
    </submittedName>
</protein>
<dbReference type="KEGG" id="xla:108700423"/>
<dbReference type="GeneID" id="108700423"/>
<organism evidence="6 7">
    <name type="scientific">Xenopus laevis</name>
    <name type="common">African clawed frog</name>
    <dbReference type="NCBI Taxonomy" id="8355"/>
    <lineage>
        <taxon>Eukaryota</taxon>
        <taxon>Metazoa</taxon>
        <taxon>Chordata</taxon>
        <taxon>Craniata</taxon>
        <taxon>Vertebrata</taxon>
        <taxon>Euteleostomi</taxon>
        <taxon>Amphibia</taxon>
        <taxon>Batrachia</taxon>
        <taxon>Anura</taxon>
        <taxon>Pipoidea</taxon>
        <taxon>Pipidae</taxon>
        <taxon>Xenopodinae</taxon>
        <taxon>Xenopus</taxon>
        <taxon>Xenopus</taxon>
    </lineage>
</organism>
<sequence>MAKRISAIAPCMCLVVYFLTIQGVLKVESAELFPPREARRVNEKEMLMELQDVLEKLQSKRVLSWESKLNQVPKCTLGDVCAVKRGARMGKLCDCPRRSNCNYYFLKCL</sequence>
<feature type="signal peptide" evidence="5">
    <location>
        <begin position="1"/>
        <end position="29"/>
    </location>
</feature>
<feature type="chain" id="PRO_5035260415" evidence="5">
    <location>
        <begin position="30"/>
        <end position="109"/>
    </location>
</feature>
<keyword evidence="3" id="KW-0964">Secreted</keyword>
<keyword evidence="4" id="KW-1015">Disulfide bond</keyword>
<dbReference type="GO" id="GO:0032099">
    <property type="term" value="P:negative regulation of appetite"/>
    <property type="evidence" value="ECO:0007669"/>
    <property type="project" value="InterPro"/>
</dbReference>
<dbReference type="Pfam" id="PF06373">
    <property type="entry name" value="CART"/>
    <property type="match status" value="1"/>
</dbReference>
<dbReference type="GO" id="GO:0008343">
    <property type="term" value="P:adult feeding behavior"/>
    <property type="evidence" value="ECO:0007669"/>
    <property type="project" value="InterPro"/>
</dbReference>
<accession>A0A8J1LLR0</accession>
<reference evidence="7" key="1">
    <citation type="submission" date="2025-08" db="UniProtKB">
        <authorList>
            <consortium name="RefSeq"/>
        </authorList>
    </citation>
    <scope>IDENTIFICATION</scope>
    <source>
        <strain evidence="7">J_2021</strain>
        <tissue evidence="7">Erythrocytes</tissue>
    </source>
</reference>
<gene>
    <name evidence="7" type="primary">LOC108700423</name>
</gene>
<dbReference type="OrthoDB" id="9936511at2759"/>
<name>A0A8J1LLR0_XENLA</name>
<dbReference type="Proteomes" id="UP000186698">
    <property type="component" value="Chromosome 8S"/>
</dbReference>
<dbReference type="GO" id="GO:0005615">
    <property type="term" value="C:extracellular space"/>
    <property type="evidence" value="ECO:0007669"/>
    <property type="project" value="InterPro"/>
</dbReference>
<dbReference type="InterPro" id="IPR036722">
    <property type="entry name" value="CART_C_sf"/>
</dbReference>
<evidence type="ECO:0000256" key="4">
    <source>
        <dbReference type="ARBA" id="ARBA00023157"/>
    </source>
</evidence>
<dbReference type="GO" id="GO:0007186">
    <property type="term" value="P:G protein-coupled receptor signaling pathway"/>
    <property type="evidence" value="ECO:0007669"/>
    <property type="project" value="InterPro"/>
</dbReference>
<evidence type="ECO:0000256" key="2">
    <source>
        <dbReference type="ARBA" id="ARBA00005294"/>
    </source>
</evidence>
<evidence type="ECO:0000256" key="3">
    <source>
        <dbReference type="ARBA" id="ARBA00022525"/>
    </source>
</evidence>
<comment type="subcellular location">
    <subcellularLocation>
        <location evidence="1">Secreted</location>
    </subcellularLocation>
</comment>
<dbReference type="GO" id="GO:0043410">
    <property type="term" value="P:positive regulation of MAPK cascade"/>
    <property type="evidence" value="ECO:0007669"/>
    <property type="project" value="InterPro"/>
</dbReference>
<evidence type="ECO:0000313" key="7">
    <source>
        <dbReference type="RefSeq" id="XP_041430513.1"/>
    </source>
</evidence>
<evidence type="ECO:0000313" key="6">
    <source>
        <dbReference type="Proteomes" id="UP000186698"/>
    </source>
</evidence>
<dbReference type="PANTHER" id="PTHR16655:SF4">
    <property type="entry name" value="COCAINE- AND AMPHETAMINE-REGULATED TRANSCRIPT PROTEIN"/>
    <property type="match status" value="1"/>
</dbReference>
<dbReference type="InterPro" id="IPR009106">
    <property type="entry name" value="CART"/>
</dbReference>
<dbReference type="AlphaFoldDB" id="A0A8J1LLR0"/>
<proteinExistence type="inferred from homology"/>
<dbReference type="Gene3D" id="4.10.40.30">
    <property type="entry name" value="CART, C-terminal domain"/>
    <property type="match status" value="1"/>
</dbReference>